<name>A0A183CWM4_9BILA</name>
<proteinExistence type="predicted"/>
<dbReference type="WBParaSite" id="GPUH_0000086501-mRNA-1">
    <property type="protein sequence ID" value="GPUH_0000086501-mRNA-1"/>
    <property type="gene ID" value="GPUH_0000086501"/>
</dbReference>
<evidence type="ECO:0000313" key="3">
    <source>
        <dbReference type="WBParaSite" id="GPUH_0000086501-mRNA-1"/>
    </source>
</evidence>
<evidence type="ECO:0000313" key="2">
    <source>
        <dbReference type="Proteomes" id="UP000271098"/>
    </source>
</evidence>
<evidence type="ECO:0000313" key="1">
    <source>
        <dbReference type="EMBL" id="VDK28915.1"/>
    </source>
</evidence>
<gene>
    <name evidence="1" type="ORF">GPUH_LOCUS865</name>
</gene>
<dbReference type="AlphaFoldDB" id="A0A183CWM4"/>
<accession>A0A183CWM4</accession>
<protein>
    <submittedName>
        <fullName evidence="3">G_PROTEIN_RECEP_F1_2 domain-containing protein</fullName>
    </submittedName>
</protein>
<reference evidence="3" key="1">
    <citation type="submission" date="2016-06" db="UniProtKB">
        <authorList>
            <consortium name="WormBaseParasite"/>
        </authorList>
    </citation>
    <scope>IDENTIFICATION</scope>
</reference>
<dbReference type="EMBL" id="UYRT01000896">
    <property type="protein sequence ID" value="VDK28915.1"/>
    <property type="molecule type" value="Genomic_DNA"/>
</dbReference>
<organism evidence="3">
    <name type="scientific">Gongylonema pulchrum</name>
    <dbReference type="NCBI Taxonomy" id="637853"/>
    <lineage>
        <taxon>Eukaryota</taxon>
        <taxon>Metazoa</taxon>
        <taxon>Ecdysozoa</taxon>
        <taxon>Nematoda</taxon>
        <taxon>Chromadorea</taxon>
        <taxon>Rhabditida</taxon>
        <taxon>Spirurina</taxon>
        <taxon>Spiruromorpha</taxon>
        <taxon>Spiruroidea</taxon>
        <taxon>Gongylonematidae</taxon>
        <taxon>Gongylonema</taxon>
    </lineage>
</organism>
<sequence length="247" mass="27791">MGWIVIVMIVLCSSEPFVKRKTPFNVCCIHIKSIIFYWIVCGAFFACDSMGASVIGYCYFKMMSLSMMFYYIARDWMKSTENKGKQRISKIWAANSRVEHTSMSSDTTCQTTECRETTLDALKTVPNESHYHCGLSTANLNRTQYITAITKSSTLTSEEETGTARKERSGTLKTAAGFTSLSTSVWSSSDFEGLATYPESQDLFQNAEVISAVHEDLSVFLSYMIKSPRIPCEHIQMYSFLANISPK</sequence>
<reference evidence="1 2" key="2">
    <citation type="submission" date="2018-11" db="EMBL/GenBank/DDBJ databases">
        <authorList>
            <consortium name="Pathogen Informatics"/>
        </authorList>
    </citation>
    <scope>NUCLEOTIDE SEQUENCE [LARGE SCALE GENOMIC DNA]</scope>
</reference>
<keyword evidence="2" id="KW-1185">Reference proteome</keyword>
<dbReference type="Proteomes" id="UP000271098">
    <property type="component" value="Unassembled WGS sequence"/>
</dbReference>